<dbReference type="InterPro" id="IPR042045">
    <property type="entry name" value="EXOC6/Sec15_C_dom1"/>
</dbReference>
<dbReference type="OrthoDB" id="10267033at2759"/>
<dbReference type="GO" id="GO:0090522">
    <property type="term" value="P:vesicle tethering involved in exocytosis"/>
    <property type="evidence" value="ECO:0007669"/>
    <property type="project" value="InterPro"/>
</dbReference>
<dbReference type="InterPro" id="IPR014854">
    <property type="entry name" value="Nse4_C"/>
</dbReference>
<dbReference type="PANTHER" id="PTHR12702">
    <property type="entry name" value="SEC15"/>
    <property type="match status" value="1"/>
</dbReference>
<dbReference type="GO" id="GO:0006886">
    <property type="term" value="P:intracellular protein transport"/>
    <property type="evidence" value="ECO:0007669"/>
    <property type="project" value="InterPro"/>
</dbReference>
<keyword evidence="2" id="KW-0813">Transport</keyword>
<feature type="domain" description="Nse4/EID protein Nse3/MAGE-binding" evidence="7">
    <location>
        <begin position="877"/>
        <end position="919"/>
    </location>
</feature>
<keyword evidence="3" id="KW-0268">Exocytosis</keyword>
<dbReference type="EMBL" id="KZ454987">
    <property type="protein sequence ID" value="PKI85682.1"/>
    <property type="molecule type" value="Genomic_DNA"/>
</dbReference>
<dbReference type="InterPro" id="IPR029225">
    <property type="entry name" value="Nse4_Nse3-bd"/>
</dbReference>
<dbReference type="Pfam" id="PF20651">
    <property type="entry name" value="EXOC6_Sec15_N"/>
    <property type="match status" value="1"/>
</dbReference>
<evidence type="ECO:0000259" key="6">
    <source>
        <dbReference type="Pfam" id="PF08743"/>
    </source>
</evidence>
<proteinExistence type="inferred from homology"/>
<dbReference type="GO" id="GO:0006893">
    <property type="term" value="P:Golgi to plasma membrane transport"/>
    <property type="evidence" value="ECO:0007669"/>
    <property type="project" value="TreeGrafter"/>
</dbReference>
<dbReference type="Pfam" id="PF08743">
    <property type="entry name" value="Nse4_C"/>
    <property type="match status" value="1"/>
</dbReference>
<feature type="domain" description="Non-structural maintenance of chromosome element 4 C-terminal" evidence="6">
    <location>
        <begin position="1018"/>
        <end position="1104"/>
    </location>
</feature>
<reference evidence="9 10" key="1">
    <citation type="submission" date="2017-10" db="EMBL/GenBank/DDBJ databases">
        <title>A novel species of cold-tolerant Malassezia isolated from bats.</title>
        <authorList>
            <person name="Lorch J.M."/>
            <person name="Palmer J.M."/>
            <person name="Vanderwolf K.J."/>
            <person name="Schmidt K.Z."/>
            <person name="Verant M.L."/>
            <person name="Weller T.J."/>
            <person name="Blehert D.S."/>
        </authorList>
    </citation>
    <scope>NUCLEOTIDE SEQUENCE [LARGE SCALE GENOMIC DNA]</scope>
    <source>
        <strain evidence="9 10">NWHC:44797-103</strain>
    </source>
</reference>
<feature type="domain" description="Exocyst complex subunit EXOC6/Sec15 C-terminal" evidence="5">
    <location>
        <begin position="403"/>
        <end position="752"/>
    </location>
</feature>
<evidence type="ECO:0000259" key="7">
    <source>
        <dbReference type="Pfam" id="PF15412"/>
    </source>
</evidence>
<evidence type="ECO:0000256" key="4">
    <source>
        <dbReference type="ARBA" id="ARBA00023054"/>
    </source>
</evidence>
<dbReference type="Gene3D" id="1.10.357.30">
    <property type="entry name" value="Exocyst complex subunit Sec15 C-terminal domain, N-terminal subdomain"/>
    <property type="match status" value="1"/>
</dbReference>
<dbReference type="Gene3D" id="1.20.58.670">
    <property type="entry name" value="Dsl1p vesicle tethering complex, Tip20p subunit, domain D"/>
    <property type="match status" value="1"/>
</dbReference>
<dbReference type="Pfam" id="PF04091">
    <property type="entry name" value="Sec15_C"/>
    <property type="match status" value="1"/>
</dbReference>
<evidence type="ECO:0000256" key="1">
    <source>
        <dbReference type="ARBA" id="ARBA00007944"/>
    </source>
</evidence>
<dbReference type="InterPro" id="IPR048359">
    <property type="entry name" value="EXOC6_Sec15_N"/>
</dbReference>
<dbReference type="GO" id="GO:0000145">
    <property type="term" value="C:exocyst"/>
    <property type="evidence" value="ECO:0007669"/>
    <property type="project" value="TreeGrafter"/>
</dbReference>
<keyword evidence="10" id="KW-1185">Reference proteome</keyword>
<feature type="domain" description="Exocyst complex component EXOC6/Sec15 N-terminal" evidence="8">
    <location>
        <begin position="53"/>
        <end position="221"/>
    </location>
</feature>
<evidence type="ECO:0000313" key="9">
    <source>
        <dbReference type="EMBL" id="PKI85682.1"/>
    </source>
</evidence>
<dbReference type="Pfam" id="PF15412">
    <property type="entry name" value="Nse4-Nse3_bdg"/>
    <property type="match status" value="1"/>
</dbReference>
<dbReference type="GO" id="GO:0016020">
    <property type="term" value="C:membrane"/>
    <property type="evidence" value="ECO:0007669"/>
    <property type="project" value="TreeGrafter"/>
</dbReference>
<name>A0A2N1JGK4_9BASI</name>
<evidence type="ECO:0000313" key="10">
    <source>
        <dbReference type="Proteomes" id="UP000232875"/>
    </source>
</evidence>
<evidence type="ECO:0000259" key="5">
    <source>
        <dbReference type="Pfam" id="PF04091"/>
    </source>
</evidence>
<comment type="similarity">
    <text evidence="1">Belongs to the SEC15 family.</text>
</comment>
<dbReference type="PANTHER" id="PTHR12702:SF0">
    <property type="entry name" value="EXOCYST COMPLEX COMPONENT 6"/>
    <property type="match status" value="1"/>
</dbReference>
<organism evidence="9 10">
    <name type="scientific">Malassezia vespertilionis</name>
    <dbReference type="NCBI Taxonomy" id="2020962"/>
    <lineage>
        <taxon>Eukaryota</taxon>
        <taxon>Fungi</taxon>
        <taxon>Dikarya</taxon>
        <taxon>Basidiomycota</taxon>
        <taxon>Ustilaginomycotina</taxon>
        <taxon>Malasseziomycetes</taxon>
        <taxon>Malasseziales</taxon>
        <taxon>Malasseziaceae</taxon>
        <taxon>Malassezia</taxon>
    </lineage>
</organism>
<gene>
    <name evidence="9" type="ORF">MVES_000647</name>
</gene>
<dbReference type="Proteomes" id="UP000232875">
    <property type="component" value="Unassembled WGS sequence"/>
</dbReference>
<evidence type="ECO:0000256" key="3">
    <source>
        <dbReference type="ARBA" id="ARBA00022483"/>
    </source>
</evidence>
<dbReference type="InterPro" id="IPR046361">
    <property type="entry name" value="EXOC6/Sec15_C"/>
</dbReference>
<evidence type="ECO:0000259" key="8">
    <source>
        <dbReference type="Pfam" id="PF20651"/>
    </source>
</evidence>
<dbReference type="InterPro" id="IPR042044">
    <property type="entry name" value="EXOC6PINT-1/Sec15/Tip20_C_dom2"/>
</dbReference>
<evidence type="ECO:0008006" key="11">
    <source>
        <dbReference type="Google" id="ProtNLM"/>
    </source>
</evidence>
<dbReference type="AlphaFoldDB" id="A0A2N1JGK4"/>
<keyword evidence="4" id="KW-0175">Coiled coil</keyword>
<sequence>MGRKTGPHISLEAQLQQLTLLSDLESNTENVEQLGPIIKRLDVAQQQDEFLRHLRKFVRQKDEEIEVVCNENHEEFVSSVDDLLIVRSGSVSLKHRINELNQEIQSSGKTLSTKKRELIEKKKTGQNIDEAIETLQDCMNVLEMNILVEELISQGKYYSALRRLDELGNVHLKPLMHHEFARMLRDLIPDTRERIRQELTKELKGWMFDVREKSGNVGRIALETMVTRQQRWRHKSQKDPMLRMSAINSPIEQVVNERIEVDFLNNEHVQVDFKPLYQCIHIYEVLDQREKLQAHYQEDRKAQANLLLSQDLVIRKGGKELMALLEEIVGYFVVESHVMHTSPPGFRPLTEVEDLWETICERVVEMVKWGLRDCTEAKAFVESKSAVQTFIRTMESLEFNVTRLNALLMNLFTRFAQLLRNRFAVDFQQAVQEAQHQPMIVNDADELGKVFSVCWLKQDEIDALKRLPFPLSLPFSQTYPLCCMDIRNLVEQYYNFSSGFTQHHREIDGILKQSLDELLVEQISVNIRTTVEQSHNLSQIAQIIVNVEHFQLACRELEVWLANSRNPGRGGKLDLEASIHLQGTLEIAQKRIDTALFVKLDQFLDLVEYDWTPTTSRQGTQHASGYLRDLLDWLTTMMDSALVLLPPDAKAATFKSCFMHITNRLLNSVLLDKELKLINMNGLINMEMDVTYLYHHAKALHIEGMDSVFGQIRQTLAVILSESVSEYALSPLARNQKFPQAQPVKVANILEKLVKYYSQVPGEHEYANKRLRERDLVSRLIRKYTLGNTMAEAQESAGSATPPTFTYDPNQNQNEQRELKKGYRALLESAQNTRRTLPEHTIAELGSMVQQGDELYHKGMLNCALTIVKAPTDGILDSRFLLNMSDMGAELSRTMRVGADAFDMDDFMQRVAHFAGGTAVHIRENGRAVDALEAELASGDTESWDWDKLVDCLLGPLQVTPKHRKVTRSSRLDTGAEHIAPQQLEADDLAQSENETSHVVMEIARLLDEKSDGDGEGVCLFQFALNPHSFSNSVENLFYVSFLIRDGKAAILHAENGDPRLMSTYEPTEEDWNAGVMRRQIVLELDMETWAALVELYNVTEPTIPTRQDDVQTSNGRSWYA</sequence>
<accession>A0A2N1JGK4</accession>
<protein>
    <recommendedName>
        <fullName evidence="11">Exocyst complex component SEC15</fullName>
    </recommendedName>
</protein>
<evidence type="ECO:0000256" key="2">
    <source>
        <dbReference type="ARBA" id="ARBA00022448"/>
    </source>
</evidence>
<dbReference type="InterPro" id="IPR007225">
    <property type="entry name" value="EXOC6/Sec15"/>
</dbReference>
<dbReference type="STRING" id="2020962.A0A2N1JGK4"/>